<comment type="pathway">
    <text evidence="2">Glycan metabolism.</text>
</comment>
<keyword evidence="5" id="KW-0812">Transmembrane</keyword>
<evidence type="ECO:0000256" key="7">
    <source>
        <dbReference type="ARBA" id="ARBA00023136"/>
    </source>
</evidence>
<evidence type="ECO:0000256" key="4">
    <source>
        <dbReference type="ARBA" id="ARBA00022679"/>
    </source>
</evidence>
<keyword evidence="10" id="KW-1185">Reference proteome</keyword>
<dbReference type="InterPro" id="IPR001173">
    <property type="entry name" value="Glyco_trans_2-like"/>
</dbReference>
<keyword evidence="4 9" id="KW-0808">Transferase</keyword>
<dbReference type="Gene3D" id="3.90.550.10">
    <property type="entry name" value="Spore Coat Polysaccharide Biosynthesis Protein SpsA, Chain A"/>
    <property type="match status" value="1"/>
</dbReference>
<accession>A0ABY7HT57</accession>
<comment type="subcellular location">
    <subcellularLocation>
        <location evidence="1">Membrane</location>
        <topology evidence="1">Multi-pass membrane protein</topology>
    </subcellularLocation>
</comment>
<protein>
    <submittedName>
        <fullName evidence="9">Glycosyltransferase</fullName>
        <ecNumber evidence="9">2.4.-.-</ecNumber>
    </submittedName>
</protein>
<gene>
    <name evidence="9" type="ORF">O1V66_07090</name>
</gene>
<keyword evidence="3 9" id="KW-0328">Glycosyltransferase</keyword>
<dbReference type="SUPFAM" id="SSF53448">
    <property type="entry name" value="Nucleotide-diphospho-sugar transferases"/>
    <property type="match status" value="1"/>
</dbReference>
<sequence>MPCRPPALVIETLEALARLDYKNYEVIVCDNNTSDPALWKPVEIRCRQLNILLKAECFRFFHIENMTGAKAGALNFCLDKVDARTTLIAVVDADYIAETDFLSTLTPWFGDPEIVFVQTSHDYHDKHSSYYHQLCHWEYMVASKYLLVGTNELDSAYTIGTMCLFRLAAVKEAGGWAEWCLTEDSEIAVRLRAGGGKGRFFSDTFGRGTIPESFGSLKQQRFRWTAGPVQQLFAHWRLFCRCVWAALLRSQAGLKPWKCYAVCKCFLVSSCSFSLLQYPSRHCSTHRQAIILKTPPSL</sequence>
<evidence type="ECO:0000259" key="8">
    <source>
        <dbReference type="Pfam" id="PF13632"/>
    </source>
</evidence>
<dbReference type="InterPro" id="IPR050321">
    <property type="entry name" value="Glycosyltr_2/OpgH_subfam"/>
</dbReference>
<evidence type="ECO:0000256" key="6">
    <source>
        <dbReference type="ARBA" id="ARBA00022989"/>
    </source>
</evidence>
<dbReference type="Proteomes" id="UP001164712">
    <property type="component" value="Chromosome"/>
</dbReference>
<evidence type="ECO:0000256" key="5">
    <source>
        <dbReference type="ARBA" id="ARBA00022692"/>
    </source>
</evidence>
<evidence type="ECO:0000256" key="3">
    <source>
        <dbReference type="ARBA" id="ARBA00022676"/>
    </source>
</evidence>
<dbReference type="EMBL" id="CP114058">
    <property type="protein sequence ID" value="WAT02365.1"/>
    <property type="molecule type" value="Genomic_DNA"/>
</dbReference>
<evidence type="ECO:0000313" key="10">
    <source>
        <dbReference type="Proteomes" id="UP001164712"/>
    </source>
</evidence>
<reference evidence="9" key="1">
    <citation type="submission" date="2022-12" db="EMBL/GenBank/DDBJ databases">
        <title>Complete genome sequence of an Australian strain of Rouxiella badensis DAR84756 and resolution of the R. badensis DSM100043 and R. chamberiensis DSM28324 genomes.</title>
        <authorList>
            <person name="Paul S."/>
            <person name="Anderson P.J."/>
            <person name="Maynard G."/>
            <person name="Dyall-Smith M."/>
            <person name="Kudinha T."/>
        </authorList>
    </citation>
    <scope>NUCLEOTIDE SEQUENCE</scope>
    <source>
        <strain evidence="9">DSM 28324</strain>
    </source>
</reference>
<dbReference type="EC" id="2.4.-.-" evidence="9"/>
<feature type="domain" description="Glycosyltransferase 2-like" evidence="8">
    <location>
        <begin position="88"/>
        <end position="270"/>
    </location>
</feature>
<evidence type="ECO:0000313" key="9">
    <source>
        <dbReference type="EMBL" id="WAT02365.1"/>
    </source>
</evidence>
<evidence type="ECO:0000256" key="2">
    <source>
        <dbReference type="ARBA" id="ARBA00004881"/>
    </source>
</evidence>
<name>A0ABY7HT57_9GAMM</name>
<dbReference type="GO" id="GO:0016757">
    <property type="term" value="F:glycosyltransferase activity"/>
    <property type="evidence" value="ECO:0007669"/>
    <property type="project" value="UniProtKB-KW"/>
</dbReference>
<proteinExistence type="predicted"/>
<dbReference type="RefSeq" id="WP_269128228.1">
    <property type="nucleotide sequence ID" value="NZ_CP114058.1"/>
</dbReference>
<keyword evidence="7" id="KW-0472">Membrane</keyword>
<keyword evidence="6" id="KW-1133">Transmembrane helix</keyword>
<dbReference type="PANTHER" id="PTHR43867:SF4">
    <property type="entry name" value="BETA-(1-3)-GLUCOSYL TRANSFERASE"/>
    <property type="match status" value="1"/>
</dbReference>
<dbReference type="Pfam" id="PF13632">
    <property type="entry name" value="Glyco_trans_2_3"/>
    <property type="match status" value="1"/>
</dbReference>
<organism evidence="9 10">
    <name type="scientific">Rouxiella chamberiensis</name>
    <dbReference type="NCBI Taxonomy" id="1513468"/>
    <lineage>
        <taxon>Bacteria</taxon>
        <taxon>Pseudomonadati</taxon>
        <taxon>Pseudomonadota</taxon>
        <taxon>Gammaproteobacteria</taxon>
        <taxon>Enterobacterales</taxon>
        <taxon>Yersiniaceae</taxon>
        <taxon>Rouxiella</taxon>
    </lineage>
</organism>
<dbReference type="InterPro" id="IPR029044">
    <property type="entry name" value="Nucleotide-diphossugar_trans"/>
</dbReference>
<dbReference type="PANTHER" id="PTHR43867">
    <property type="entry name" value="CELLULOSE SYNTHASE CATALYTIC SUBUNIT A [UDP-FORMING]"/>
    <property type="match status" value="1"/>
</dbReference>
<evidence type="ECO:0000256" key="1">
    <source>
        <dbReference type="ARBA" id="ARBA00004141"/>
    </source>
</evidence>